<evidence type="ECO:0000256" key="4">
    <source>
        <dbReference type="SAM" id="MobiDB-lite"/>
    </source>
</evidence>
<dbReference type="GO" id="GO:0005615">
    <property type="term" value="C:extracellular space"/>
    <property type="evidence" value="ECO:0007669"/>
    <property type="project" value="TreeGrafter"/>
</dbReference>
<dbReference type="GO" id="GO:0031982">
    <property type="term" value="C:vesicle"/>
    <property type="evidence" value="ECO:0007669"/>
    <property type="project" value="TreeGrafter"/>
</dbReference>
<feature type="compositionally biased region" description="Basic and acidic residues" evidence="4">
    <location>
        <begin position="139"/>
        <end position="155"/>
    </location>
</feature>
<dbReference type="Proteomes" id="UP000050795">
    <property type="component" value="Unassembled WGS sequence"/>
</dbReference>
<protein>
    <recommendedName>
        <fullName evidence="6">Cystatin domain-containing protein</fullName>
    </recommendedName>
</protein>
<feature type="signal peptide" evidence="5">
    <location>
        <begin position="1"/>
        <end position="22"/>
    </location>
</feature>
<keyword evidence="2" id="KW-0646">Protease inhibitor</keyword>
<feature type="domain" description="Cystatin" evidence="6">
    <location>
        <begin position="24"/>
        <end position="140"/>
    </location>
</feature>
<evidence type="ECO:0000313" key="8">
    <source>
        <dbReference type="WBParaSite" id="TREG1_96810.1"/>
    </source>
</evidence>
<keyword evidence="3" id="KW-0789">Thiol protease inhibitor</keyword>
<evidence type="ECO:0000256" key="3">
    <source>
        <dbReference type="ARBA" id="ARBA00022704"/>
    </source>
</evidence>
<evidence type="ECO:0000256" key="5">
    <source>
        <dbReference type="SAM" id="SignalP"/>
    </source>
</evidence>
<dbReference type="GO" id="GO:0004869">
    <property type="term" value="F:cysteine-type endopeptidase inhibitor activity"/>
    <property type="evidence" value="ECO:0007669"/>
    <property type="project" value="UniProtKB-KW"/>
</dbReference>
<dbReference type="InterPro" id="IPR000010">
    <property type="entry name" value="Cystatin_dom"/>
</dbReference>
<dbReference type="GO" id="GO:0005737">
    <property type="term" value="C:cytoplasm"/>
    <property type="evidence" value="ECO:0007669"/>
    <property type="project" value="TreeGrafter"/>
</dbReference>
<evidence type="ECO:0000256" key="1">
    <source>
        <dbReference type="ARBA" id="ARBA00009403"/>
    </source>
</evidence>
<dbReference type="WBParaSite" id="TREG1_96810.1">
    <property type="protein sequence ID" value="TREG1_96810.1"/>
    <property type="gene ID" value="TREG1_96810"/>
</dbReference>
<evidence type="ECO:0000313" key="7">
    <source>
        <dbReference type="Proteomes" id="UP000050795"/>
    </source>
</evidence>
<dbReference type="AlphaFoldDB" id="A0AA85KH30"/>
<dbReference type="SUPFAM" id="SSF54403">
    <property type="entry name" value="Cystatin/monellin"/>
    <property type="match status" value="1"/>
</dbReference>
<dbReference type="SMART" id="SM00043">
    <property type="entry name" value="CY"/>
    <property type="match status" value="1"/>
</dbReference>
<dbReference type="CDD" id="cd00042">
    <property type="entry name" value="CY"/>
    <property type="match status" value="1"/>
</dbReference>
<accession>A0AA85KH30</accession>
<dbReference type="Gene3D" id="3.10.450.10">
    <property type="match status" value="1"/>
</dbReference>
<dbReference type="Pfam" id="PF00031">
    <property type="entry name" value="Cystatin"/>
    <property type="match status" value="1"/>
</dbReference>
<dbReference type="PANTHER" id="PTHR46186:SF2">
    <property type="entry name" value="CYSTATIN"/>
    <property type="match status" value="1"/>
</dbReference>
<reference evidence="8" key="2">
    <citation type="submission" date="2023-11" db="UniProtKB">
        <authorList>
            <consortium name="WormBaseParasite"/>
        </authorList>
    </citation>
    <scope>IDENTIFICATION</scope>
</reference>
<feature type="compositionally biased region" description="Basic residues" evidence="4">
    <location>
        <begin position="156"/>
        <end position="170"/>
    </location>
</feature>
<dbReference type="PROSITE" id="PS51257">
    <property type="entry name" value="PROKAR_LIPOPROTEIN"/>
    <property type="match status" value="1"/>
</dbReference>
<organism evidence="7 8">
    <name type="scientific">Trichobilharzia regenti</name>
    <name type="common">Nasal bird schistosome</name>
    <dbReference type="NCBI Taxonomy" id="157069"/>
    <lineage>
        <taxon>Eukaryota</taxon>
        <taxon>Metazoa</taxon>
        <taxon>Spiralia</taxon>
        <taxon>Lophotrochozoa</taxon>
        <taxon>Platyhelminthes</taxon>
        <taxon>Trematoda</taxon>
        <taxon>Digenea</taxon>
        <taxon>Strigeidida</taxon>
        <taxon>Schistosomatoidea</taxon>
        <taxon>Schistosomatidae</taxon>
        <taxon>Trichobilharzia</taxon>
    </lineage>
</organism>
<keyword evidence="5" id="KW-0732">Signal</keyword>
<proteinExistence type="inferred from homology"/>
<evidence type="ECO:0000256" key="2">
    <source>
        <dbReference type="ARBA" id="ARBA00022690"/>
    </source>
</evidence>
<name>A0AA85KH30_TRIRE</name>
<evidence type="ECO:0000259" key="6">
    <source>
        <dbReference type="SMART" id="SM00043"/>
    </source>
</evidence>
<feature type="region of interest" description="Disordered" evidence="4">
    <location>
        <begin position="138"/>
        <end position="170"/>
    </location>
</feature>
<sequence length="170" mass="19201">MKFPSVACFFFLTVTLLQSCLSRKLIGGKQPVENVNSDKMRKAVESAVLAYNQQANSKQWFTDVEVKNAKTQVVSGKQYQFDLHLKPSKCDKKETMTQTKNGNKVHCKANADAEGVVCTAKVVHQPWRKVQYKATLSKCHSDKTPKKVGKESQKHDGKKKHNNNKPTKKH</sequence>
<comment type="similarity">
    <text evidence="1">Belongs to the cystatin family.</text>
</comment>
<dbReference type="PANTHER" id="PTHR46186">
    <property type="entry name" value="CYSTATIN"/>
    <property type="match status" value="1"/>
</dbReference>
<reference evidence="7" key="1">
    <citation type="submission" date="2022-06" db="EMBL/GenBank/DDBJ databases">
        <authorList>
            <person name="Berger JAMES D."/>
            <person name="Berger JAMES D."/>
        </authorList>
    </citation>
    <scope>NUCLEOTIDE SEQUENCE [LARGE SCALE GENOMIC DNA]</scope>
</reference>
<dbReference type="InterPro" id="IPR046350">
    <property type="entry name" value="Cystatin_sf"/>
</dbReference>
<keyword evidence="7" id="KW-1185">Reference proteome</keyword>
<feature type="chain" id="PRO_5041677728" description="Cystatin domain-containing protein" evidence="5">
    <location>
        <begin position="23"/>
        <end position="170"/>
    </location>
</feature>